<keyword evidence="6" id="KW-1185">Reference proteome</keyword>
<dbReference type="GeneID" id="68308452"/>
<evidence type="ECO:0008006" key="7">
    <source>
        <dbReference type="Google" id="ProtNLM"/>
    </source>
</evidence>
<dbReference type="GO" id="GO:0006083">
    <property type="term" value="P:acetate metabolic process"/>
    <property type="evidence" value="ECO:0007669"/>
    <property type="project" value="TreeGrafter"/>
</dbReference>
<organism evidence="5 6">
    <name type="scientific">Fusarium musae</name>
    <dbReference type="NCBI Taxonomy" id="1042133"/>
    <lineage>
        <taxon>Eukaryota</taxon>
        <taxon>Fungi</taxon>
        <taxon>Dikarya</taxon>
        <taxon>Ascomycota</taxon>
        <taxon>Pezizomycotina</taxon>
        <taxon>Sordariomycetes</taxon>
        <taxon>Hypocreomycetidae</taxon>
        <taxon>Hypocreales</taxon>
        <taxon>Nectriaceae</taxon>
        <taxon>Fusarium</taxon>
    </lineage>
</organism>
<dbReference type="Gene3D" id="3.30.420.40">
    <property type="match status" value="1"/>
</dbReference>
<evidence type="ECO:0000256" key="3">
    <source>
        <dbReference type="ARBA" id="ARBA00022777"/>
    </source>
</evidence>
<dbReference type="RefSeq" id="XP_044686046.1">
    <property type="nucleotide sequence ID" value="XM_044818344.1"/>
</dbReference>
<keyword evidence="2" id="KW-0547">Nucleotide-binding</keyword>
<dbReference type="PANTHER" id="PTHR21060:SF15">
    <property type="entry name" value="ACETATE KINASE-RELATED"/>
    <property type="match status" value="1"/>
</dbReference>
<dbReference type="GO" id="GO:0008776">
    <property type="term" value="F:acetate kinase activity"/>
    <property type="evidence" value="ECO:0007669"/>
    <property type="project" value="TreeGrafter"/>
</dbReference>
<evidence type="ECO:0000256" key="4">
    <source>
        <dbReference type="ARBA" id="ARBA00022840"/>
    </source>
</evidence>
<evidence type="ECO:0000256" key="2">
    <source>
        <dbReference type="ARBA" id="ARBA00022741"/>
    </source>
</evidence>
<protein>
    <recommendedName>
        <fullName evidence="7">Acetate kinase</fullName>
    </recommendedName>
</protein>
<gene>
    <name evidence="5" type="ORF">J7337_000595</name>
</gene>
<dbReference type="EMBL" id="JAHBCI010000001">
    <property type="protein sequence ID" value="KAG9507047.1"/>
    <property type="molecule type" value="Genomic_DNA"/>
</dbReference>
<dbReference type="PRINTS" id="PR00471">
    <property type="entry name" value="ACETATEKNASE"/>
</dbReference>
<dbReference type="InterPro" id="IPR000890">
    <property type="entry name" value="Aliphatic_acid_kin_short-chain"/>
</dbReference>
<evidence type="ECO:0000313" key="6">
    <source>
        <dbReference type="Proteomes" id="UP000827133"/>
    </source>
</evidence>
<proteinExistence type="predicted"/>
<dbReference type="SUPFAM" id="SSF53067">
    <property type="entry name" value="Actin-like ATPase domain"/>
    <property type="match status" value="1"/>
</dbReference>
<accession>A0A9P8DRW9</accession>
<reference evidence="5" key="1">
    <citation type="journal article" date="2021" name="Mol. Plant Microbe Interact.">
        <title>Telomere to telomere genome assembly of Fusarium musae F31, causal agent of crown rot disease of banana.</title>
        <authorList>
            <person name="Degradi L."/>
            <person name="Tava V."/>
            <person name="Kunova A."/>
            <person name="Cortesi P."/>
            <person name="Saracchi M."/>
            <person name="Pasquali M."/>
        </authorList>
    </citation>
    <scope>NUCLEOTIDE SEQUENCE</scope>
    <source>
        <strain evidence="5">F31</strain>
    </source>
</reference>
<dbReference type="PANTHER" id="PTHR21060">
    <property type="entry name" value="ACETATE KINASE"/>
    <property type="match status" value="1"/>
</dbReference>
<keyword evidence="1" id="KW-0808">Transferase</keyword>
<dbReference type="Pfam" id="PF00871">
    <property type="entry name" value="Acetate_kinase"/>
    <property type="match status" value="1"/>
</dbReference>
<evidence type="ECO:0000313" key="5">
    <source>
        <dbReference type="EMBL" id="KAG9507047.1"/>
    </source>
</evidence>
<dbReference type="AlphaFoldDB" id="A0A9P8DRW9"/>
<evidence type="ECO:0000256" key="1">
    <source>
        <dbReference type="ARBA" id="ARBA00022679"/>
    </source>
</evidence>
<comment type="caution">
    <text evidence="5">The sequence shown here is derived from an EMBL/GenBank/DDBJ whole genome shotgun (WGS) entry which is preliminary data.</text>
</comment>
<dbReference type="GO" id="GO:0005524">
    <property type="term" value="F:ATP binding"/>
    <property type="evidence" value="ECO:0007669"/>
    <property type="project" value="UniProtKB-KW"/>
</dbReference>
<dbReference type="KEGG" id="fmu:J7337_000595"/>
<keyword evidence="3" id="KW-0418">Kinase</keyword>
<name>A0A9P8DRW9_9HYPO</name>
<keyword evidence="4" id="KW-0067">ATP-binding</keyword>
<dbReference type="Proteomes" id="UP000827133">
    <property type="component" value="Unassembled WGS sequence"/>
</dbReference>
<sequence>MPPMAEEILNKESGWKSMTGTTNFGVVAESDEPTHRLAFEIFVDRIAGFIGSYFVTLEGRVDALVFAGGIGEHSAKLRSAVVERVACLGFALDDASNQEPIKDVIQELGKRDARQRVLVCQTDEQLEMARLCAEKEDIWE</sequence>
<dbReference type="InterPro" id="IPR043129">
    <property type="entry name" value="ATPase_NBD"/>
</dbReference>